<gene>
    <name evidence="7" type="ORF">BBAD15_g11554</name>
</gene>
<reference evidence="7 8" key="1">
    <citation type="submission" date="2012-10" db="EMBL/GenBank/DDBJ databases">
        <title>Genome sequencing and analysis of entomopathogenic fungi Beauveria bassiana D1-5.</title>
        <authorList>
            <person name="Li Q."/>
            <person name="Wang L."/>
            <person name="Zhang Z."/>
            <person name="Wang Q."/>
            <person name="Ren J."/>
            <person name="Wang M."/>
            <person name="Xu W."/>
            <person name="Wang J."/>
            <person name="Lu Y."/>
            <person name="Du Q."/>
            <person name="Sun Z."/>
        </authorList>
    </citation>
    <scope>NUCLEOTIDE SEQUENCE [LARGE SCALE GENOMIC DNA]</scope>
    <source>
        <strain evidence="7 8">D1-5</strain>
    </source>
</reference>
<dbReference type="Proteomes" id="UP000030106">
    <property type="component" value="Unassembled WGS sequence"/>
</dbReference>
<evidence type="ECO:0000313" key="8">
    <source>
        <dbReference type="Proteomes" id="UP000030106"/>
    </source>
</evidence>
<evidence type="ECO:0000256" key="4">
    <source>
        <dbReference type="ARBA" id="ARBA00022989"/>
    </source>
</evidence>
<name>A0A0A2VA78_BEABA</name>
<dbReference type="InterPro" id="IPR007277">
    <property type="entry name" value="Svp26/Tex261"/>
</dbReference>
<dbReference type="HOGENOM" id="CLU_058268_0_0_1"/>
<evidence type="ECO:0000313" key="7">
    <source>
        <dbReference type="EMBL" id="KGQ03202.1"/>
    </source>
</evidence>
<dbReference type="GO" id="GO:0090110">
    <property type="term" value="P:COPII-coated vesicle cargo loading"/>
    <property type="evidence" value="ECO:0007669"/>
    <property type="project" value="EnsemblFungi"/>
</dbReference>
<dbReference type="GO" id="GO:0097020">
    <property type="term" value="F:COPII receptor activity"/>
    <property type="evidence" value="ECO:0007669"/>
    <property type="project" value="EnsemblFungi"/>
</dbReference>
<protein>
    <submittedName>
        <fullName evidence="7">Protein SVP26</fullName>
    </submittedName>
</protein>
<dbReference type="OrthoDB" id="28257at2759"/>
<proteinExistence type="inferred from homology"/>
<dbReference type="AlphaFoldDB" id="A0A0A2VA78"/>
<keyword evidence="4 6" id="KW-1133">Transmembrane helix</keyword>
<keyword evidence="3 6" id="KW-0812">Transmembrane</keyword>
<dbReference type="GO" id="GO:0030134">
    <property type="term" value="C:COPII-coated ER to Golgi transport vesicle"/>
    <property type="evidence" value="ECO:0007669"/>
    <property type="project" value="EnsemblFungi"/>
</dbReference>
<evidence type="ECO:0000256" key="3">
    <source>
        <dbReference type="ARBA" id="ARBA00022692"/>
    </source>
</evidence>
<feature type="transmembrane region" description="Helical" evidence="6">
    <location>
        <begin position="160"/>
        <end position="179"/>
    </location>
</feature>
<dbReference type="EMBL" id="ANFO01001274">
    <property type="protein sequence ID" value="KGQ03202.1"/>
    <property type="molecule type" value="Genomic_DNA"/>
</dbReference>
<keyword evidence="5 6" id="KW-0472">Membrane</keyword>
<comment type="similarity">
    <text evidence="2">Belongs to the SVP26 family.</text>
</comment>
<evidence type="ECO:0000256" key="2">
    <source>
        <dbReference type="ARBA" id="ARBA00008096"/>
    </source>
</evidence>
<comment type="subcellular location">
    <subcellularLocation>
        <location evidence="1">Membrane</location>
        <topology evidence="1">Multi-pass membrane protein</topology>
    </subcellularLocation>
</comment>
<dbReference type="Pfam" id="PF04148">
    <property type="entry name" value="Erv26"/>
    <property type="match status" value="1"/>
</dbReference>
<dbReference type="GO" id="GO:0031505">
    <property type="term" value="P:fungal-type cell wall organization"/>
    <property type="evidence" value="ECO:0007669"/>
    <property type="project" value="EnsemblFungi"/>
</dbReference>
<evidence type="ECO:0000256" key="1">
    <source>
        <dbReference type="ARBA" id="ARBA00004141"/>
    </source>
</evidence>
<evidence type="ECO:0000256" key="6">
    <source>
        <dbReference type="SAM" id="Phobius"/>
    </source>
</evidence>
<feature type="transmembrane region" description="Helical" evidence="6">
    <location>
        <begin position="44"/>
        <end position="61"/>
    </location>
</feature>
<dbReference type="PANTHER" id="PTHR13144:SF0">
    <property type="entry name" value="PROTEIN TEX261"/>
    <property type="match status" value="1"/>
</dbReference>
<organism evidence="7 8">
    <name type="scientific">Beauveria bassiana D1-5</name>
    <dbReference type="NCBI Taxonomy" id="1245745"/>
    <lineage>
        <taxon>Eukaryota</taxon>
        <taxon>Fungi</taxon>
        <taxon>Dikarya</taxon>
        <taxon>Ascomycota</taxon>
        <taxon>Pezizomycotina</taxon>
        <taxon>Sordariomycetes</taxon>
        <taxon>Hypocreomycetidae</taxon>
        <taxon>Hypocreales</taxon>
        <taxon>Cordycipitaceae</taxon>
        <taxon>Beauveria</taxon>
    </lineage>
</organism>
<comment type="caution">
    <text evidence="7">The sequence shown here is derived from an EMBL/GenBank/DDBJ whole genome shotgun (WGS) entry which is preliminary data.</text>
</comment>
<feature type="transmembrane region" description="Helical" evidence="6">
    <location>
        <begin position="6"/>
        <end position="30"/>
    </location>
</feature>
<accession>A0A0A2VA78</accession>
<evidence type="ECO:0000256" key="5">
    <source>
        <dbReference type="ARBA" id="ARBA00023136"/>
    </source>
</evidence>
<dbReference type="eggNOG" id="KOG4136">
    <property type="taxonomic scope" value="Eukaryota"/>
</dbReference>
<dbReference type="GO" id="GO:0000139">
    <property type="term" value="C:Golgi membrane"/>
    <property type="evidence" value="ECO:0007669"/>
    <property type="project" value="EnsemblFungi"/>
</dbReference>
<dbReference type="STRING" id="1245745.A0A0A2VA78"/>
<dbReference type="GO" id="GO:0045053">
    <property type="term" value="P:protein retention in Golgi apparatus"/>
    <property type="evidence" value="ECO:0007669"/>
    <property type="project" value="EnsemblFungi"/>
</dbReference>
<dbReference type="GO" id="GO:0005789">
    <property type="term" value="C:endoplasmic reticulum membrane"/>
    <property type="evidence" value="ECO:0007669"/>
    <property type="project" value="EnsemblFungi"/>
</dbReference>
<dbReference type="PANTHER" id="PTHR13144">
    <property type="entry name" value="TEX261 PROTEIN"/>
    <property type="match status" value="1"/>
</dbReference>
<sequence>MWILPLIGYAGAIVGFGFLTLAIASGLYYLSELVEEHTVIAKRLLTRIIYTIVGVQITLWIVDGFPFWATLLGVVSHVVYLGNMRRFPFVKLSDPLFILSCGTKCVYSSVLRVASCANPPPVLVLVDHYVWFRHFSDTQAASYHRASYYDDVEVPSFTMIASYFGLCVWLVPFALFVSLSAGDNVLPTMGTEPAHDGSGGGFAGAKANKPQGMVKAVVDWVRDTIGELAGTRKESRF</sequence>